<proteinExistence type="predicted"/>
<evidence type="ECO:0000313" key="3">
    <source>
        <dbReference type="Proteomes" id="UP000702209"/>
    </source>
</evidence>
<comment type="caution">
    <text evidence="2">The sequence shown here is derived from an EMBL/GenBank/DDBJ whole genome shotgun (WGS) entry which is preliminary data.</text>
</comment>
<evidence type="ECO:0000313" key="2">
    <source>
        <dbReference type="EMBL" id="MBF6302281.1"/>
    </source>
</evidence>
<feature type="region of interest" description="Disordered" evidence="1">
    <location>
        <begin position="1"/>
        <end position="39"/>
    </location>
</feature>
<name>A0ABS0D0B6_9NOCA</name>
<dbReference type="EMBL" id="JADLQX010000040">
    <property type="protein sequence ID" value="MBF6302281.1"/>
    <property type="molecule type" value="Genomic_DNA"/>
</dbReference>
<feature type="compositionally biased region" description="Basic residues" evidence="1">
    <location>
        <begin position="1"/>
        <end position="11"/>
    </location>
</feature>
<evidence type="ECO:0000256" key="1">
    <source>
        <dbReference type="SAM" id="MobiDB-lite"/>
    </source>
</evidence>
<gene>
    <name evidence="2" type="ORF">IU459_32780</name>
</gene>
<sequence length="93" mass="10637">MKSLHRQRHSRMATAAAPTQQQHQLQLSPRETDATGRQLFSGSCSCGEMTPTPSWGTDEIHHAHTLHTQMHTALLELRRINGHAEQYRKENNR</sequence>
<dbReference type="Proteomes" id="UP000702209">
    <property type="component" value="Unassembled WGS sequence"/>
</dbReference>
<protein>
    <submittedName>
        <fullName evidence="2">Uncharacterized protein</fullName>
    </submittedName>
</protein>
<keyword evidence="3" id="KW-1185">Reference proteome</keyword>
<reference evidence="2 3" key="1">
    <citation type="submission" date="2020-10" db="EMBL/GenBank/DDBJ databases">
        <title>Identification of Nocardia species via Next-generation sequencing and recognition of intraspecies genetic diversity.</title>
        <authorList>
            <person name="Li P."/>
            <person name="Li P."/>
            <person name="Lu B."/>
        </authorList>
    </citation>
    <scope>NUCLEOTIDE SEQUENCE [LARGE SCALE GENOMIC DNA]</scope>
    <source>
        <strain evidence="2 3">BJ06-0157</strain>
    </source>
</reference>
<feature type="compositionally biased region" description="Low complexity" evidence="1">
    <location>
        <begin position="13"/>
        <end position="27"/>
    </location>
</feature>
<organism evidence="2 3">
    <name type="scientific">Nocardia amamiensis</name>
    <dbReference type="NCBI Taxonomy" id="404578"/>
    <lineage>
        <taxon>Bacteria</taxon>
        <taxon>Bacillati</taxon>
        <taxon>Actinomycetota</taxon>
        <taxon>Actinomycetes</taxon>
        <taxon>Mycobacteriales</taxon>
        <taxon>Nocardiaceae</taxon>
        <taxon>Nocardia</taxon>
    </lineage>
</organism>
<dbReference type="RefSeq" id="WP_195133470.1">
    <property type="nucleotide sequence ID" value="NZ_JADLQX010000040.1"/>
</dbReference>
<accession>A0ABS0D0B6</accession>